<dbReference type="Gene3D" id="3.60.130.10">
    <property type="entry name" value="Clavaminate synthase-like"/>
    <property type="match status" value="1"/>
</dbReference>
<dbReference type="GO" id="GO:0046872">
    <property type="term" value="F:metal ion binding"/>
    <property type="evidence" value="ECO:0007669"/>
    <property type="project" value="UniProtKB-KW"/>
</dbReference>
<dbReference type="EMBL" id="LGRX02009381">
    <property type="protein sequence ID" value="KAK3271776.1"/>
    <property type="molecule type" value="Genomic_DNA"/>
</dbReference>
<reference evidence="7 8" key="1">
    <citation type="journal article" date="2015" name="Genome Biol. Evol.">
        <title>Comparative Genomics of a Bacterivorous Green Alga Reveals Evolutionary Causalities and Consequences of Phago-Mixotrophic Mode of Nutrition.</title>
        <authorList>
            <person name="Burns J.A."/>
            <person name="Paasch A."/>
            <person name="Narechania A."/>
            <person name="Kim E."/>
        </authorList>
    </citation>
    <scope>NUCLEOTIDE SEQUENCE [LARGE SCALE GENOMIC DNA]</scope>
    <source>
        <strain evidence="7 8">PLY_AMNH</strain>
    </source>
</reference>
<keyword evidence="8" id="KW-1185">Reference proteome</keyword>
<evidence type="ECO:0000256" key="3">
    <source>
        <dbReference type="ARBA" id="ARBA00022964"/>
    </source>
</evidence>
<keyword evidence="4" id="KW-0560">Oxidoreductase</keyword>
<dbReference type="Proteomes" id="UP001190700">
    <property type="component" value="Unassembled WGS sequence"/>
</dbReference>
<keyword evidence="3" id="KW-0223">Dioxygenase</keyword>
<keyword evidence="5" id="KW-0408">Iron</keyword>
<gene>
    <name evidence="7" type="ORF">CYMTET_19898</name>
</gene>
<dbReference type="PANTHER" id="PTHR43779">
    <property type="entry name" value="DIOXYGENASE RV0097-RELATED"/>
    <property type="match status" value="1"/>
</dbReference>
<dbReference type="GO" id="GO:0051213">
    <property type="term" value="F:dioxygenase activity"/>
    <property type="evidence" value="ECO:0007669"/>
    <property type="project" value="UniProtKB-KW"/>
</dbReference>
<dbReference type="InterPro" id="IPR003819">
    <property type="entry name" value="TauD/TfdA-like"/>
</dbReference>
<evidence type="ECO:0000259" key="6">
    <source>
        <dbReference type="Pfam" id="PF02668"/>
    </source>
</evidence>
<comment type="caution">
    <text evidence="7">The sequence shown here is derived from an EMBL/GenBank/DDBJ whole genome shotgun (WGS) entry which is preliminary data.</text>
</comment>
<sequence length="330" mass="36508">MAMRLTALMPHFGVRCDGVSLAGLANRQLPPLVASALKTALYSYGLLYFPATSDMTPADEVAFAKMFSHDPAEDMRASSSTGGASHQAKLPHFPEIALVGSFNLRDYFGYTGKSPGVYQGWAPDQRAWHCDGLADTYPPPDLTTMRAIQIPPSGGDTLFACSVMAAKLLPENLQPHPEHVQVSYRLFNEYEIKPMGMGLDLASGRKVKDVNELNDMKQPLVIREPHSGKRSLVGTYHVSRIEAHGSKALTFEESNNYIAQAWAPGLQDDLLYRHKWQAGDMVAWSNRLVIHTATSAAAYEGETRLHHRIRLRSDPNHAPVPWEMIRPDCA</sequence>
<dbReference type="SUPFAM" id="SSF51197">
    <property type="entry name" value="Clavaminate synthase-like"/>
    <property type="match status" value="1"/>
</dbReference>
<comment type="similarity">
    <text evidence="1">Belongs to the TfdA dioxygenase family.</text>
</comment>
<proteinExistence type="inferred from homology"/>
<organism evidence="7 8">
    <name type="scientific">Cymbomonas tetramitiformis</name>
    <dbReference type="NCBI Taxonomy" id="36881"/>
    <lineage>
        <taxon>Eukaryota</taxon>
        <taxon>Viridiplantae</taxon>
        <taxon>Chlorophyta</taxon>
        <taxon>Pyramimonadophyceae</taxon>
        <taxon>Pyramimonadales</taxon>
        <taxon>Pyramimonadaceae</taxon>
        <taxon>Cymbomonas</taxon>
    </lineage>
</organism>
<evidence type="ECO:0000256" key="5">
    <source>
        <dbReference type="ARBA" id="ARBA00023004"/>
    </source>
</evidence>
<feature type="domain" description="TauD/TfdA-like" evidence="6">
    <location>
        <begin position="6"/>
        <end position="308"/>
    </location>
</feature>
<evidence type="ECO:0000256" key="4">
    <source>
        <dbReference type="ARBA" id="ARBA00023002"/>
    </source>
</evidence>
<dbReference type="AlphaFoldDB" id="A0AAE0G6F1"/>
<dbReference type="InterPro" id="IPR042098">
    <property type="entry name" value="TauD-like_sf"/>
</dbReference>
<protein>
    <recommendedName>
        <fullName evidence="6">TauD/TfdA-like domain-containing protein</fullName>
    </recommendedName>
</protein>
<evidence type="ECO:0000256" key="1">
    <source>
        <dbReference type="ARBA" id="ARBA00005896"/>
    </source>
</evidence>
<dbReference type="InterPro" id="IPR051178">
    <property type="entry name" value="TfdA_dioxygenase"/>
</dbReference>
<keyword evidence="2" id="KW-0479">Metal-binding</keyword>
<dbReference type="PANTHER" id="PTHR43779:SF3">
    <property type="entry name" value="(3R)-3-[(CARBOXYMETHYL)AMINO]FATTY ACID OXYGENASE_DECARBOXYLASE"/>
    <property type="match status" value="1"/>
</dbReference>
<evidence type="ECO:0000313" key="7">
    <source>
        <dbReference type="EMBL" id="KAK3271776.1"/>
    </source>
</evidence>
<dbReference type="Pfam" id="PF02668">
    <property type="entry name" value="TauD"/>
    <property type="match status" value="1"/>
</dbReference>
<accession>A0AAE0G6F1</accession>
<evidence type="ECO:0000313" key="8">
    <source>
        <dbReference type="Proteomes" id="UP001190700"/>
    </source>
</evidence>
<evidence type="ECO:0000256" key="2">
    <source>
        <dbReference type="ARBA" id="ARBA00022723"/>
    </source>
</evidence>
<name>A0AAE0G6F1_9CHLO</name>